<evidence type="ECO:0000313" key="9">
    <source>
        <dbReference type="Proteomes" id="UP000005018"/>
    </source>
</evidence>
<dbReference type="Pfam" id="PF10780">
    <property type="entry name" value="MRP_L53"/>
    <property type="match status" value="1"/>
</dbReference>
<dbReference type="GO" id="GO:0003735">
    <property type="term" value="F:structural constituent of ribosome"/>
    <property type="evidence" value="ECO:0007669"/>
    <property type="project" value="TreeGrafter"/>
</dbReference>
<dbReference type="EMBL" id="HE681722">
    <property type="protein sequence ID" value="CCG23193.1"/>
    <property type="molecule type" value="Genomic_DNA"/>
</dbReference>
<gene>
    <name evidence="8" type="ORF">CORT_0D03510</name>
</gene>
<comment type="subcellular location">
    <subcellularLocation>
        <location evidence="1">Mitochondrion</location>
    </subcellularLocation>
</comment>
<dbReference type="Gene3D" id="3.40.30.10">
    <property type="entry name" value="Glutaredoxin"/>
    <property type="match status" value="1"/>
</dbReference>
<evidence type="ECO:0000256" key="4">
    <source>
        <dbReference type="ARBA" id="ARBA00023128"/>
    </source>
</evidence>
<evidence type="ECO:0000256" key="6">
    <source>
        <dbReference type="ARBA" id="ARBA00035180"/>
    </source>
</evidence>
<evidence type="ECO:0000256" key="3">
    <source>
        <dbReference type="ARBA" id="ARBA00022980"/>
    </source>
</evidence>
<evidence type="ECO:0000256" key="2">
    <source>
        <dbReference type="ARBA" id="ARBA00005557"/>
    </source>
</evidence>
<evidence type="ECO:0000256" key="7">
    <source>
        <dbReference type="ARBA" id="ARBA00077936"/>
    </source>
</evidence>
<dbReference type="PANTHER" id="PTHR28236">
    <property type="entry name" value="54S RIBOSOMAL PROTEIN L44, MITOCHONDRIAL"/>
    <property type="match status" value="1"/>
</dbReference>
<keyword evidence="5" id="KW-0687">Ribonucleoprotein</keyword>
<dbReference type="HOGENOM" id="CLU_131037_1_1_1"/>
<organism evidence="8 9">
    <name type="scientific">Candida orthopsilosis (strain 90-125)</name>
    <name type="common">Yeast</name>
    <dbReference type="NCBI Taxonomy" id="1136231"/>
    <lineage>
        <taxon>Eukaryota</taxon>
        <taxon>Fungi</taxon>
        <taxon>Dikarya</taxon>
        <taxon>Ascomycota</taxon>
        <taxon>Saccharomycotina</taxon>
        <taxon>Pichiomycetes</taxon>
        <taxon>Debaryomycetaceae</taxon>
        <taxon>Candida/Lodderomyces clade</taxon>
        <taxon>Candida</taxon>
    </lineage>
</organism>
<sequence>MITKYFANVSVKFNPFSTGAKSARIFLSRMPSTAKIDFKLLNNPSDQQEIKVAFKDKHVMTVDPSTMTVADLGDYFDSHSRKLAIKDSIQE</sequence>
<dbReference type="RefSeq" id="XP_003869329.1">
    <property type="nucleotide sequence ID" value="XM_003869280.1"/>
</dbReference>
<keyword evidence="3" id="KW-0689">Ribosomal protein</keyword>
<dbReference type="PANTHER" id="PTHR28236:SF1">
    <property type="entry name" value="LARGE RIBOSOMAL SUBUNIT PROTEIN ML53"/>
    <property type="match status" value="1"/>
</dbReference>
<dbReference type="InterPro" id="IPR042776">
    <property type="entry name" value="Ribosomal_mL53_fung"/>
</dbReference>
<dbReference type="Proteomes" id="UP000005018">
    <property type="component" value="Chromosome 4"/>
</dbReference>
<comment type="similarity">
    <text evidence="2">Belongs to the mitochondrion-specific ribosomal protein mL53 family.</text>
</comment>
<keyword evidence="4" id="KW-0496">Mitochondrion</keyword>
<evidence type="ECO:0000256" key="5">
    <source>
        <dbReference type="ARBA" id="ARBA00023274"/>
    </source>
</evidence>
<evidence type="ECO:0000313" key="8">
    <source>
        <dbReference type="EMBL" id="CCG23193.1"/>
    </source>
</evidence>
<dbReference type="eggNOG" id="ENOG502S452">
    <property type="taxonomic scope" value="Eukaryota"/>
</dbReference>
<accession>H8X5A0</accession>
<keyword evidence="9" id="KW-1185">Reference proteome</keyword>
<dbReference type="OrthoDB" id="4136894at2759"/>
<dbReference type="GeneID" id="14540061"/>
<dbReference type="FunFam" id="3.40.30.10:FF:000260">
    <property type="entry name" value="Mitochondrial ribosomal protein L44"/>
    <property type="match status" value="1"/>
</dbReference>
<dbReference type="InterPro" id="IPR019716">
    <property type="entry name" value="Ribosomal_mL53"/>
</dbReference>
<protein>
    <recommendedName>
        <fullName evidence="6">Large ribosomal subunit protein mL53</fullName>
    </recommendedName>
    <alternativeName>
        <fullName evidence="7">54S ribosomal protein L44, mitochondrial</fullName>
    </alternativeName>
</protein>
<evidence type="ECO:0000256" key="1">
    <source>
        <dbReference type="ARBA" id="ARBA00004173"/>
    </source>
</evidence>
<dbReference type="AlphaFoldDB" id="H8X5A0"/>
<dbReference type="KEGG" id="cot:CORT_0D03510"/>
<reference evidence="8 9" key="1">
    <citation type="journal article" date="2012" name="PLoS ONE">
        <title>Sequence and analysis of the genome of the pathogenic yeast Candida orthopsilosis.</title>
        <authorList>
            <person name="Riccombeni A."/>
            <person name="Vidanes G."/>
            <person name="Proux-Wera E."/>
            <person name="Wolfe K.H."/>
            <person name="Butler G."/>
        </authorList>
    </citation>
    <scope>NUCLEOTIDE SEQUENCE [LARGE SCALE GENOMIC DNA]</scope>
    <source>
        <strain evidence="8 9">Co 90-125</strain>
    </source>
</reference>
<proteinExistence type="inferred from homology"/>
<dbReference type="GO" id="GO:0005762">
    <property type="term" value="C:mitochondrial large ribosomal subunit"/>
    <property type="evidence" value="ECO:0007669"/>
    <property type="project" value="TreeGrafter"/>
</dbReference>
<name>H8X5A0_CANO9</name>